<comment type="caution">
    <text evidence="2">The sequence shown here is derived from an EMBL/GenBank/DDBJ whole genome shotgun (WGS) entry which is preliminary data.</text>
</comment>
<dbReference type="AlphaFoldDB" id="A0A7W5AK50"/>
<feature type="transmembrane region" description="Helical" evidence="1">
    <location>
        <begin position="177"/>
        <end position="195"/>
    </location>
</feature>
<keyword evidence="1" id="KW-1133">Transmembrane helix</keyword>
<keyword evidence="1" id="KW-0472">Membrane</keyword>
<protein>
    <submittedName>
        <fullName evidence="2">Lysylphosphatidylglycerol synthetase-like protein (DUF2156 family)</fullName>
    </submittedName>
</protein>
<gene>
    <name evidence="2" type="ORF">FHR83_005283</name>
</gene>
<accession>A0A7W5AK50</accession>
<name>A0A7W5AK50_9ACTN</name>
<keyword evidence="3" id="KW-1185">Reference proteome</keyword>
<sequence length="200" mass="20818">MTARALRLHLRARGGPRFGAGLILVTVFAWVAAQWLATRPFFDGPAARVPIVALAPLLAALLLARTLGGADESLERVAPVRWRPIRAAHVGAATVLVALLLAATGLHDPAVYGSYALVRNTLGCTGLVAGAAVLIGARLAWLPAFAYVVTVYGASPARDGGWENLWAWPLQPSTAGWSWAPALAACAAGAVLYVLRGARG</sequence>
<reference evidence="2 3" key="1">
    <citation type="submission" date="2020-08" db="EMBL/GenBank/DDBJ databases">
        <title>Genomic Encyclopedia of Type Strains, Phase III (KMG-III): the genomes of soil and plant-associated and newly described type strains.</title>
        <authorList>
            <person name="Whitman W."/>
        </authorList>
    </citation>
    <scope>NUCLEOTIDE SEQUENCE [LARGE SCALE GENOMIC DNA]</scope>
    <source>
        <strain evidence="2 3">CECT 3287</strain>
    </source>
</reference>
<evidence type="ECO:0000313" key="3">
    <source>
        <dbReference type="Proteomes" id="UP000590749"/>
    </source>
</evidence>
<feature type="transmembrane region" description="Helical" evidence="1">
    <location>
        <begin position="112"/>
        <end position="134"/>
    </location>
</feature>
<evidence type="ECO:0000313" key="2">
    <source>
        <dbReference type="EMBL" id="MBB3097605.1"/>
    </source>
</evidence>
<proteinExistence type="predicted"/>
<dbReference type="Proteomes" id="UP000590749">
    <property type="component" value="Unassembled WGS sequence"/>
</dbReference>
<feature type="transmembrane region" description="Helical" evidence="1">
    <location>
        <begin position="87"/>
        <end position="106"/>
    </location>
</feature>
<evidence type="ECO:0000256" key="1">
    <source>
        <dbReference type="SAM" id="Phobius"/>
    </source>
</evidence>
<feature type="transmembrane region" description="Helical" evidence="1">
    <location>
        <begin position="49"/>
        <end position="67"/>
    </location>
</feature>
<feature type="transmembrane region" description="Helical" evidence="1">
    <location>
        <begin position="20"/>
        <end position="37"/>
    </location>
</feature>
<organism evidence="2 3">
    <name type="scientific">Actinoplanes campanulatus</name>
    <dbReference type="NCBI Taxonomy" id="113559"/>
    <lineage>
        <taxon>Bacteria</taxon>
        <taxon>Bacillati</taxon>
        <taxon>Actinomycetota</taxon>
        <taxon>Actinomycetes</taxon>
        <taxon>Micromonosporales</taxon>
        <taxon>Micromonosporaceae</taxon>
        <taxon>Actinoplanes</taxon>
    </lineage>
</organism>
<dbReference type="EMBL" id="JACHXF010000011">
    <property type="protein sequence ID" value="MBB3097605.1"/>
    <property type="molecule type" value="Genomic_DNA"/>
</dbReference>
<keyword evidence="1" id="KW-0812">Transmembrane</keyword>
<dbReference type="RefSeq" id="WP_183222998.1">
    <property type="nucleotide sequence ID" value="NZ_BMPW01000011.1"/>
</dbReference>
<feature type="transmembrane region" description="Helical" evidence="1">
    <location>
        <begin position="139"/>
        <end position="157"/>
    </location>
</feature>